<evidence type="ECO:0000256" key="1">
    <source>
        <dbReference type="ARBA" id="ARBA00005336"/>
    </source>
</evidence>
<evidence type="ECO:0000256" key="2">
    <source>
        <dbReference type="ARBA" id="ARBA00022729"/>
    </source>
</evidence>
<dbReference type="SMART" id="SM01217">
    <property type="entry name" value="Fn3_like"/>
    <property type="match status" value="1"/>
</dbReference>
<keyword evidence="3 5" id="KW-0378">Hydrolase</keyword>
<keyword evidence="6" id="KW-1185">Reference proteome</keyword>
<dbReference type="CDD" id="cd23343">
    <property type="entry name" value="beta-trefoil_FSCN_BglX-like"/>
    <property type="match status" value="1"/>
</dbReference>
<dbReference type="SUPFAM" id="SSF51445">
    <property type="entry name" value="(Trans)glycosidases"/>
    <property type="match status" value="1"/>
</dbReference>
<dbReference type="Gene3D" id="2.60.40.10">
    <property type="entry name" value="Immunoglobulins"/>
    <property type="match status" value="1"/>
</dbReference>
<evidence type="ECO:0000313" key="6">
    <source>
        <dbReference type="Proteomes" id="UP000678317"/>
    </source>
</evidence>
<dbReference type="Gene3D" id="2.60.120.380">
    <property type="match status" value="1"/>
</dbReference>
<evidence type="ECO:0000259" key="4">
    <source>
        <dbReference type="SMART" id="SM01217"/>
    </source>
</evidence>
<dbReference type="SUPFAM" id="SSF50405">
    <property type="entry name" value="Actin-crosslinking proteins"/>
    <property type="match status" value="1"/>
</dbReference>
<sequence length="974" mass="103338">MDHHSPEPDRAAAPRVSPVDLLGRLTLDEKIALLHQHAPAVDRLGLRPYTTGTECLHGLSWTGVATVFPQPVGLASTWDVDLLARVGRAVGTEVRAKHAEDPSIGLNVWAPVVNTLRHPLWGRNEEGYSEDPDLTAALATGYCQGLRGEDPDVWLTVPTLKHYLGYGNETDRSATSSHLPPQSLREYELPAFQGPLAAGVVGAVMPSYNLVNGRPNHVATELLDELRTWADGSVAVVSDAQAPSSLVDVERFFPDHVTSHAAALRAGIDSFTDNSQDVRPTIERITAALGAGLVDEADIDRAVLRLLELRDRTGELSGADPYRVPATAIDTAEHRALAREASTRGVVLLANDGGALPLGEPTSIAVVGPFAAHVVHDWYSGTPPYVVTLADALAERYPDAEVRVATGADRVALFSRTHQRYLAATPTGDAVTATSVTVDATSQFDVTDWGHGVLSLRSVATGAYLSGQSWIQRADADRIGGWVVQETYSARTQPDGSVSLLHIGSGKWLRIQNGTHLLVADGTEATAERFSLETLVSGSDDVARACAGADAVLVAVGNDPHVAGRETEDRPDLLLGATAATAWSSASAAHDRPILVIVSSYPYAVQDEAAQAGAVVWSSHAGQELGHGLVDVLSGDVNPSGRIAQTWWRRVEDAGDLLDYDVTGAGGQGGQTYRYAEADPLYGLGHGLGYSEIAYRRLELSAGSVAAPAPTFGHTPARDAEAPGTDLTATVTVENTGDRPVDELVAVYSHAPQDLTVRAPRRRLLAWTRVEVAPHSTLDVRLPLPLGALAVWDVAATAPDRTALVATPGAYVVQPGAYVVASGPSVTEAALTAPLTVTGPEPAVLRPGTLPAAAFHSYRSLVTSARERTLGSCIEVHPAHEAGWAQYGRIALDGARVVRILVARRWLPASSAPRVRLTAGGTGWAPLTEWADVTSTEQYDWQELRLELLSPPAGPVDLRVEIEGAARVAELIFD</sequence>
<dbReference type="InterPro" id="IPR002772">
    <property type="entry name" value="Glyco_hydro_3_C"/>
</dbReference>
<proteinExistence type="inferred from homology"/>
<dbReference type="InterPro" id="IPR036881">
    <property type="entry name" value="Glyco_hydro_3_C_sf"/>
</dbReference>
<name>A0ABS3SFK9_9CELL</name>
<dbReference type="InterPro" id="IPR026891">
    <property type="entry name" value="Fn3-like"/>
</dbReference>
<dbReference type="InterPro" id="IPR001764">
    <property type="entry name" value="Glyco_hydro_3_N"/>
</dbReference>
<evidence type="ECO:0000313" key="5">
    <source>
        <dbReference type="EMBL" id="MBO3083735.1"/>
    </source>
</evidence>
<dbReference type="InterPro" id="IPR017853">
    <property type="entry name" value="GH"/>
</dbReference>
<dbReference type="Gene3D" id="3.40.50.1700">
    <property type="entry name" value="Glycoside hydrolase family 3 C-terminal domain"/>
    <property type="match status" value="1"/>
</dbReference>
<dbReference type="InterPro" id="IPR013783">
    <property type="entry name" value="Ig-like_fold"/>
</dbReference>
<dbReference type="Gene3D" id="3.20.20.300">
    <property type="entry name" value="Glycoside hydrolase, family 3, N-terminal domain"/>
    <property type="match status" value="1"/>
</dbReference>
<feature type="domain" description="Fibronectin type III-like" evidence="4">
    <location>
        <begin position="743"/>
        <end position="826"/>
    </location>
</feature>
<dbReference type="PRINTS" id="PR00133">
    <property type="entry name" value="GLHYDRLASE3"/>
</dbReference>
<gene>
    <name evidence="5" type="ORF">J4035_03710</name>
</gene>
<dbReference type="SUPFAM" id="SSF52279">
    <property type="entry name" value="Beta-D-glucan exohydrolase, C-terminal domain"/>
    <property type="match status" value="1"/>
</dbReference>
<dbReference type="Proteomes" id="UP000678317">
    <property type="component" value="Unassembled WGS sequence"/>
</dbReference>
<dbReference type="GO" id="GO:0016787">
    <property type="term" value="F:hydrolase activity"/>
    <property type="evidence" value="ECO:0007669"/>
    <property type="project" value="UniProtKB-KW"/>
</dbReference>
<dbReference type="Pfam" id="PF01915">
    <property type="entry name" value="Glyco_hydro_3_C"/>
    <property type="match status" value="1"/>
</dbReference>
<dbReference type="InterPro" id="IPR044993">
    <property type="entry name" value="BXL"/>
</dbReference>
<reference evidence="5 6" key="1">
    <citation type="submission" date="2021-03" db="EMBL/GenBank/DDBJ databases">
        <title>novel species in genus Cellulomonas.</title>
        <authorList>
            <person name="Zhang G."/>
        </authorList>
    </citation>
    <scope>NUCLEOTIDE SEQUENCE [LARGE SCALE GENOMIC DNA]</scope>
    <source>
        <strain evidence="6">zg-ZUI188</strain>
    </source>
</reference>
<evidence type="ECO:0000256" key="3">
    <source>
        <dbReference type="ARBA" id="ARBA00022801"/>
    </source>
</evidence>
<accession>A0ABS3SFK9</accession>
<dbReference type="InterPro" id="IPR036962">
    <property type="entry name" value="Glyco_hydro_3_N_sf"/>
</dbReference>
<organism evidence="5 6">
    <name type="scientific">Cellulomonas fengjieae</name>
    <dbReference type="NCBI Taxonomy" id="2819978"/>
    <lineage>
        <taxon>Bacteria</taxon>
        <taxon>Bacillati</taxon>
        <taxon>Actinomycetota</taxon>
        <taxon>Actinomycetes</taxon>
        <taxon>Micrococcales</taxon>
        <taxon>Cellulomonadaceae</taxon>
        <taxon>Cellulomonas</taxon>
    </lineage>
</organism>
<dbReference type="RefSeq" id="WP_208288545.1">
    <property type="nucleotide sequence ID" value="NZ_CP074404.1"/>
</dbReference>
<dbReference type="EMBL" id="JAGFBM010000001">
    <property type="protein sequence ID" value="MBO3083735.1"/>
    <property type="molecule type" value="Genomic_DNA"/>
</dbReference>
<comment type="similarity">
    <text evidence="1">Belongs to the glycosyl hydrolase 3 family.</text>
</comment>
<keyword evidence="2" id="KW-0732">Signal</keyword>
<dbReference type="Pfam" id="PF14310">
    <property type="entry name" value="Fn3-like"/>
    <property type="match status" value="1"/>
</dbReference>
<protein>
    <submittedName>
        <fullName evidence="5">Glycoside hydrolase family 3 C-terminal domain-containing protein</fullName>
    </submittedName>
</protein>
<comment type="caution">
    <text evidence="5">The sequence shown here is derived from an EMBL/GenBank/DDBJ whole genome shotgun (WGS) entry which is preliminary data.</text>
</comment>
<dbReference type="PANTHER" id="PTHR42721:SF3">
    <property type="entry name" value="BETA-D-XYLOSIDASE 5-RELATED"/>
    <property type="match status" value="1"/>
</dbReference>
<dbReference type="InterPro" id="IPR008999">
    <property type="entry name" value="Actin-crosslinking"/>
</dbReference>
<dbReference type="Pfam" id="PF00933">
    <property type="entry name" value="Glyco_hydro_3"/>
    <property type="match status" value="1"/>
</dbReference>
<dbReference type="PANTHER" id="PTHR42721">
    <property type="entry name" value="SUGAR HYDROLASE-RELATED"/>
    <property type="match status" value="1"/>
</dbReference>